<sequence length="67" mass="7324">MLDRLGLEPKDRRNLLIVMAVVGVVMAIVSEGTPVVRLVVGLIAGLISGLVFVLSTVLINRYKPDHW</sequence>
<keyword evidence="1" id="KW-0812">Transmembrane</keyword>
<dbReference type="AlphaFoldDB" id="M0NJS4"/>
<keyword evidence="4" id="KW-1185">Reference proteome</keyword>
<comment type="caution">
    <text evidence="3">The sequence shown here is derived from an EMBL/GenBank/DDBJ whole genome shotgun (WGS) entry which is preliminary data.</text>
</comment>
<evidence type="ECO:0000313" key="3">
    <source>
        <dbReference type="EMBL" id="EMA56925.1"/>
    </source>
</evidence>
<organism evidence="3 4">
    <name type="scientific">Halorubrum kocurii JCM 14978</name>
    <dbReference type="NCBI Taxonomy" id="1230456"/>
    <lineage>
        <taxon>Archaea</taxon>
        <taxon>Methanobacteriati</taxon>
        <taxon>Methanobacteriota</taxon>
        <taxon>Stenosarchaea group</taxon>
        <taxon>Halobacteria</taxon>
        <taxon>Halobacteriales</taxon>
        <taxon>Haloferacaceae</taxon>
        <taxon>Halorubrum</taxon>
    </lineage>
</organism>
<dbReference type="PATRIC" id="fig|1230456.3.peg.3435"/>
<dbReference type="Proteomes" id="UP000011546">
    <property type="component" value="Unassembled WGS sequence"/>
</dbReference>
<protein>
    <recommendedName>
        <fullName evidence="2">Major facilitator superfamily (MFS) profile domain-containing protein</fullName>
    </recommendedName>
</protein>
<dbReference type="EMBL" id="AOJH01000105">
    <property type="protein sequence ID" value="EMA56925.1"/>
    <property type="molecule type" value="Genomic_DNA"/>
</dbReference>
<dbReference type="GO" id="GO:0022857">
    <property type="term" value="F:transmembrane transporter activity"/>
    <property type="evidence" value="ECO:0007669"/>
    <property type="project" value="InterPro"/>
</dbReference>
<dbReference type="PROSITE" id="PS50850">
    <property type="entry name" value="MFS"/>
    <property type="match status" value="1"/>
</dbReference>
<keyword evidence="1" id="KW-0472">Membrane</keyword>
<dbReference type="OrthoDB" id="328659at2157"/>
<dbReference type="InterPro" id="IPR020846">
    <property type="entry name" value="MFS_dom"/>
</dbReference>
<evidence type="ECO:0000256" key="1">
    <source>
        <dbReference type="SAM" id="Phobius"/>
    </source>
</evidence>
<evidence type="ECO:0000313" key="4">
    <source>
        <dbReference type="Proteomes" id="UP000011546"/>
    </source>
</evidence>
<accession>M0NJS4</accession>
<feature type="transmembrane region" description="Helical" evidence="1">
    <location>
        <begin position="35"/>
        <end position="59"/>
    </location>
</feature>
<keyword evidence="1" id="KW-1133">Transmembrane helix</keyword>
<gene>
    <name evidence="3" type="ORF">C468_17254</name>
</gene>
<proteinExistence type="predicted"/>
<evidence type="ECO:0000259" key="2">
    <source>
        <dbReference type="PROSITE" id="PS50850"/>
    </source>
</evidence>
<feature type="domain" description="Major facilitator superfamily (MFS) profile" evidence="2">
    <location>
        <begin position="1"/>
        <end position="67"/>
    </location>
</feature>
<name>M0NJS4_9EURY</name>
<reference evidence="3 4" key="1">
    <citation type="journal article" date="2014" name="PLoS Genet.">
        <title>Phylogenetically driven sequencing of extremely halophilic archaea reveals strategies for static and dynamic osmo-response.</title>
        <authorList>
            <person name="Becker E.A."/>
            <person name="Seitzer P.M."/>
            <person name="Tritt A."/>
            <person name="Larsen D."/>
            <person name="Krusor M."/>
            <person name="Yao A.I."/>
            <person name="Wu D."/>
            <person name="Madern D."/>
            <person name="Eisen J.A."/>
            <person name="Darling A.E."/>
            <person name="Facciotti M.T."/>
        </authorList>
    </citation>
    <scope>NUCLEOTIDE SEQUENCE [LARGE SCALE GENOMIC DNA]</scope>
    <source>
        <strain evidence="3 4">JCM 14978</strain>
    </source>
</reference>
<dbReference type="RefSeq" id="WP_008850095.1">
    <property type="nucleotide sequence ID" value="NZ_AOJH01000105.1"/>
</dbReference>
<dbReference type="STRING" id="1230456.C468_17254"/>
<feature type="transmembrane region" description="Helical" evidence="1">
    <location>
        <begin position="12"/>
        <end position="29"/>
    </location>
</feature>